<dbReference type="Proteomes" id="UP000055611">
    <property type="component" value="Chromosome"/>
</dbReference>
<dbReference type="OrthoDB" id="5465287at2"/>
<accession>A0A126QN77</accession>
<organism evidence="3 5">
    <name type="scientific">Pseudodesulfovibrio indicus</name>
    <dbReference type="NCBI Taxonomy" id="1716143"/>
    <lineage>
        <taxon>Bacteria</taxon>
        <taxon>Pseudomonadati</taxon>
        <taxon>Thermodesulfobacteriota</taxon>
        <taxon>Desulfovibrionia</taxon>
        <taxon>Desulfovibrionales</taxon>
        <taxon>Desulfovibrionaceae</taxon>
    </lineage>
</organism>
<feature type="transmembrane region" description="Helical" evidence="1">
    <location>
        <begin position="63"/>
        <end position="79"/>
    </location>
</feature>
<dbReference type="RefSeq" id="WP_066803097.1">
    <property type="nucleotide sequence ID" value="NZ_CP014206.1"/>
</dbReference>
<reference evidence="2 4" key="1">
    <citation type="journal article" date="2016" name="Front. Microbiol.">
        <title>Genome Sequence of the Piezophilic, Mesophilic Sulfate-Reducing Bacterium Desulfovibrio indicus J2T.</title>
        <authorList>
            <person name="Cao J."/>
            <person name="Maignien L."/>
            <person name="Shao Z."/>
            <person name="Alain K."/>
            <person name="Jebbar M."/>
        </authorList>
    </citation>
    <scope>NUCLEOTIDE SEQUENCE [LARGE SCALE GENOMIC DNA]</scope>
    <source>
        <strain evidence="2 4">J2</strain>
    </source>
</reference>
<proteinExistence type="predicted"/>
<name>A0A126QN77_9BACT</name>
<dbReference type="EMBL" id="SOBK01000003">
    <property type="protein sequence ID" value="TDT89814.1"/>
    <property type="molecule type" value="Genomic_DNA"/>
</dbReference>
<reference evidence="3 5" key="2">
    <citation type="submission" date="2019-03" db="EMBL/GenBank/DDBJ databases">
        <title>Genomic Encyclopedia of Type Strains, Phase IV (KMG-IV): sequencing the most valuable type-strain genomes for metagenomic binning, comparative biology and taxonomic classification.</title>
        <authorList>
            <person name="Goeker M."/>
        </authorList>
    </citation>
    <scope>NUCLEOTIDE SEQUENCE [LARGE SCALE GENOMIC DNA]</scope>
    <source>
        <strain evidence="3 5">DSM 101483</strain>
    </source>
</reference>
<protein>
    <submittedName>
        <fullName evidence="2">Lipid A biosynthesis domain-containing protein</fullName>
    </submittedName>
</protein>
<dbReference type="EMBL" id="CP014206">
    <property type="protein sequence ID" value="AMK11422.1"/>
    <property type="molecule type" value="Genomic_DNA"/>
</dbReference>
<keyword evidence="4" id="KW-1185">Reference proteome</keyword>
<evidence type="ECO:0000313" key="3">
    <source>
        <dbReference type="EMBL" id="TDT89814.1"/>
    </source>
</evidence>
<keyword evidence="1" id="KW-0812">Transmembrane</keyword>
<keyword evidence="1" id="KW-0472">Membrane</keyword>
<evidence type="ECO:0000313" key="4">
    <source>
        <dbReference type="Proteomes" id="UP000055611"/>
    </source>
</evidence>
<feature type="transmembrane region" description="Helical" evidence="1">
    <location>
        <begin position="6"/>
        <end position="27"/>
    </location>
</feature>
<evidence type="ECO:0000256" key="1">
    <source>
        <dbReference type="SAM" id="Phobius"/>
    </source>
</evidence>
<keyword evidence="1" id="KW-1133">Transmembrane helix</keyword>
<dbReference type="Proteomes" id="UP000295506">
    <property type="component" value="Unassembled WGS sequence"/>
</dbReference>
<sequence length="88" mass="9663">MSLPAYWWLLALVIAGQGAFFVRLTILRTRGKGVQPLSRPAQAALAASGLAGLTYGAVQADPLFFLGQACLLVLYYRMLREKNDHRKA</sequence>
<dbReference type="AlphaFoldDB" id="A0A126QN77"/>
<evidence type="ECO:0000313" key="5">
    <source>
        <dbReference type="Proteomes" id="UP000295506"/>
    </source>
</evidence>
<gene>
    <name evidence="2" type="ORF">AWY79_09990</name>
    <name evidence="3" type="ORF">EDC59_103112</name>
</gene>
<evidence type="ECO:0000313" key="2">
    <source>
        <dbReference type="EMBL" id="AMK11422.1"/>
    </source>
</evidence>
<dbReference type="KEGG" id="dej:AWY79_09990"/>